<dbReference type="Gene3D" id="3.40.50.2000">
    <property type="entry name" value="Glycogen Phosphorylase B"/>
    <property type="match status" value="1"/>
</dbReference>
<dbReference type="RefSeq" id="WP_377712465.1">
    <property type="nucleotide sequence ID" value="NZ_JBHSMP010000017.1"/>
</dbReference>
<protein>
    <submittedName>
        <fullName evidence="3">Glycosyltransferase family 4 protein</fullName>
    </submittedName>
</protein>
<reference evidence="4" key="1">
    <citation type="journal article" date="2019" name="Int. J. Syst. Evol. Microbiol.">
        <title>The Global Catalogue of Microorganisms (GCM) 10K type strain sequencing project: providing services to taxonomists for standard genome sequencing and annotation.</title>
        <authorList>
            <consortium name="The Broad Institute Genomics Platform"/>
            <consortium name="The Broad Institute Genome Sequencing Center for Infectious Disease"/>
            <person name="Wu L."/>
            <person name="Ma J."/>
        </authorList>
    </citation>
    <scope>NUCLEOTIDE SEQUENCE [LARGE SCALE GENOMIC DNA]</scope>
    <source>
        <strain evidence="4">CCUG 56042</strain>
    </source>
</reference>
<dbReference type="SUPFAM" id="SSF53756">
    <property type="entry name" value="UDP-Glycosyltransferase/glycogen phosphorylase"/>
    <property type="match status" value="1"/>
</dbReference>
<proteinExistence type="predicted"/>
<dbReference type="PANTHER" id="PTHR46401">
    <property type="entry name" value="GLYCOSYLTRANSFERASE WBBK-RELATED"/>
    <property type="match status" value="1"/>
</dbReference>
<name>A0ABW0JBH8_9BURK</name>
<dbReference type="InterPro" id="IPR001296">
    <property type="entry name" value="Glyco_trans_1"/>
</dbReference>
<evidence type="ECO:0000259" key="2">
    <source>
        <dbReference type="Pfam" id="PF00534"/>
    </source>
</evidence>
<evidence type="ECO:0000313" key="3">
    <source>
        <dbReference type="EMBL" id="MFC5430210.1"/>
    </source>
</evidence>
<dbReference type="PANTHER" id="PTHR46401:SF2">
    <property type="entry name" value="GLYCOSYLTRANSFERASE WBBK-RELATED"/>
    <property type="match status" value="1"/>
</dbReference>
<comment type="caution">
    <text evidence="3">The sequence shown here is derived from an EMBL/GenBank/DDBJ whole genome shotgun (WGS) entry which is preliminary data.</text>
</comment>
<dbReference type="Pfam" id="PF00534">
    <property type="entry name" value="Glycos_transf_1"/>
    <property type="match status" value="1"/>
</dbReference>
<feature type="domain" description="Glycosyl transferase family 1" evidence="2">
    <location>
        <begin position="192"/>
        <end position="343"/>
    </location>
</feature>
<dbReference type="Proteomes" id="UP001596103">
    <property type="component" value="Unassembled WGS sequence"/>
</dbReference>
<dbReference type="CDD" id="cd03809">
    <property type="entry name" value="GT4_MtfB-like"/>
    <property type="match status" value="1"/>
</dbReference>
<sequence>MSPLATRRLVINGRFLGRPATGVDRFAFETVRAIDALLDAQDPIATGLSVELVAPVHVGRAPSPFRHIPVRSAGRGRGTYWEQLSLPFAANGSLLLNLCNSGPLVYRRQVTVLHDAAPVRVPQSYSSAFSAWYRWMAPTIGRVACRIVTVSEFSRSELYEAYGIPANKIGVVHESGEHMLRVQPTQRHPCSDAKRPYVLAVGSSNLHKNFRLIVESARLMSGAPFDIVVVGGTDPRVYGSGQAALPSFVRHLGYVSDADLGALYRDAACFVFPSRYEGFGLPPVEAMALGCPVVASRLPSIVEACGDAALYFSPDDPHELADVLHRVASDEALRDRMRREGRARSAQLTWRATAVGLLEEISPWLN</sequence>
<evidence type="ECO:0000256" key="1">
    <source>
        <dbReference type="ARBA" id="ARBA00022679"/>
    </source>
</evidence>
<accession>A0ABW0JBH8</accession>
<keyword evidence="4" id="KW-1185">Reference proteome</keyword>
<evidence type="ECO:0000313" key="4">
    <source>
        <dbReference type="Proteomes" id="UP001596103"/>
    </source>
</evidence>
<dbReference type="EMBL" id="JBHSMP010000017">
    <property type="protein sequence ID" value="MFC5430210.1"/>
    <property type="molecule type" value="Genomic_DNA"/>
</dbReference>
<organism evidence="3 4">
    <name type="scientific">Paraburkholderia denitrificans</name>
    <dbReference type="NCBI Taxonomy" id="694025"/>
    <lineage>
        <taxon>Bacteria</taxon>
        <taxon>Pseudomonadati</taxon>
        <taxon>Pseudomonadota</taxon>
        <taxon>Betaproteobacteria</taxon>
        <taxon>Burkholderiales</taxon>
        <taxon>Burkholderiaceae</taxon>
        <taxon>Paraburkholderia</taxon>
    </lineage>
</organism>
<gene>
    <name evidence="3" type="ORF">ACFPTO_15580</name>
</gene>
<keyword evidence="1" id="KW-0808">Transferase</keyword>